<comment type="caution">
    <text evidence="1">The sequence shown here is derived from an EMBL/GenBank/DDBJ whole genome shotgun (WGS) entry which is preliminary data.</text>
</comment>
<sequence length="303" mass="35372">MKLEIKWDTFSDKIKSFVDEANEISKTEREIKNEADLSIVKEKIEGWNKQCYDYLKSSFDGENNDFAIGFYNAKELRYNLGQKEDVPKKIKNVFADFNEKKNTLTYLLRTLSVCDAIIRTDEINIKERENFTTGETLDLILEKLFDLYDNYFHSIEMILEGNGIVQKRHGEDRELIKILENRGLVNVMAARHITAQLTTNGKIYVEERRKVKSSDYSRISDSKNEINHKIDEIIQELNKLGLGQEIIFDELSEMKDLYERLDKKNWGQLLKGKLIDLGLSQAVSIEVLNLIYKELTKEVLKLI</sequence>
<dbReference type="RefSeq" id="WP_379793375.1">
    <property type="nucleotide sequence ID" value="NZ_JBHSQB010000021.1"/>
</dbReference>
<evidence type="ECO:0000313" key="1">
    <source>
        <dbReference type="EMBL" id="MFC6098360.1"/>
    </source>
</evidence>
<accession>A0ABW1PU38</accession>
<evidence type="ECO:0000313" key="2">
    <source>
        <dbReference type="Proteomes" id="UP001596287"/>
    </source>
</evidence>
<gene>
    <name evidence="1" type="ORF">ACFPVY_17060</name>
</gene>
<name>A0ABW1PU38_9FLAO</name>
<keyword evidence="2" id="KW-1185">Reference proteome</keyword>
<organism evidence="1 2">
    <name type="scientific">Flavobacterium qiangtangense</name>
    <dbReference type="NCBI Taxonomy" id="1442595"/>
    <lineage>
        <taxon>Bacteria</taxon>
        <taxon>Pseudomonadati</taxon>
        <taxon>Bacteroidota</taxon>
        <taxon>Flavobacteriia</taxon>
        <taxon>Flavobacteriales</taxon>
        <taxon>Flavobacteriaceae</taxon>
        <taxon>Flavobacterium</taxon>
    </lineage>
</organism>
<dbReference type="EMBL" id="JBHSQB010000021">
    <property type="protein sequence ID" value="MFC6098360.1"/>
    <property type="molecule type" value="Genomic_DNA"/>
</dbReference>
<protein>
    <submittedName>
        <fullName evidence="1">Uncharacterized protein</fullName>
    </submittedName>
</protein>
<dbReference type="Proteomes" id="UP001596287">
    <property type="component" value="Unassembled WGS sequence"/>
</dbReference>
<reference evidence="2" key="1">
    <citation type="journal article" date="2019" name="Int. J. Syst. Evol. Microbiol.">
        <title>The Global Catalogue of Microorganisms (GCM) 10K type strain sequencing project: providing services to taxonomists for standard genome sequencing and annotation.</title>
        <authorList>
            <consortium name="The Broad Institute Genomics Platform"/>
            <consortium name="The Broad Institute Genome Sequencing Center for Infectious Disease"/>
            <person name="Wu L."/>
            <person name="Ma J."/>
        </authorList>
    </citation>
    <scope>NUCLEOTIDE SEQUENCE [LARGE SCALE GENOMIC DNA]</scope>
    <source>
        <strain evidence="2">CCUG 49679</strain>
    </source>
</reference>
<proteinExistence type="predicted"/>